<protein>
    <submittedName>
        <fullName evidence="1">Uncharacterized protein</fullName>
    </submittedName>
</protein>
<organism evidence="1 2">
    <name type="scientific">Paractinoplanes rishiriensis</name>
    <dbReference type="NCBI Taxonomy" id="1050105"/>
    <lineage>
        <taxon>Bacteria</taxon>
        <taxon>Bacillati</taxon>
        <taxon>Actinomycetota</taxon>
        <taxon>Actinomycetes</taxon>
        <taxon>Micromonosporales</taxon>
        <taxon>Micromonosporaceae</taxon>
        <taxon>Paractinoplanes</taxon>
    </lineage>
</organism>
<reference evidence="1" key="1">
    <citation type="submission" date="2021-01" db="EMBL/GenBank/DDBJ databases">
        <title>Whole genome shotgun sequence of Actinoplanes rishiriensis NBRC 108556.</title>
        <authorList>
            <person name="Komaki H."/>
            <person name="Tamura T."/>
        </authorList>
    </citation>
    <scope>NUCLEOTIDE SEQUENCE</scope>
    <source>
        <strain evidence="1">NBRC 108556</strain>
    </source>
</reference>
<dbReference type="EMBL" id="BOMV01000111">
    <property type="protein sequence ID" value="GIF01745.1"/>
    <property type="molecule type" value="Genomic_DNA"/>
</dbReference>
<dbReference type="AlphaFoldDB" id="A0A919K8M8"/>
<accession>A0A919K8M8</accession>
<evidence type="ECO:0000313" key="1">
    <source>
        <dbReference type="EMBL" id="GIF01745.1"/>
    </source>
</evidence>
<evidence type="ECO:0000313" key="2">
    <source>
        <dbReference type="Proteomes" id="UP000636960"/>
    </source>
</evidence>
<proteinExistence type="predicted"/>
<dbReference type="RefSeq" id="WP_203790617.1">
    <property type="nucleotide sequence ID" value="NZ_BOMV01000111.1"/>
</dbReference>
<gene>
    <name evidence="1" type="ORF">Ari01nite_92090</name>
</gene>
<dbReference type="InterPro" id="IPR012347">
    <property type="entry name" value="Ferritin-like"/>
</dbReference>
<dbReference type="Proteomes" id="UP000636960">
    <property type="component" value="Unassembled WGS sequence"/>
</dbReference>
<sequence>MSVRESVFVSDQRLQLISLTVQVKMSHDLTAAFLERYTVFPEEMLSAYARELVMIRAVLDRHGLVCLDGTLHAGRFTGQPDQERYARLLRRGFANRAAALDVVSEMLGETVAMIDSALPHLRTPDVRQAYLQLYAASMRQCRLLQAWARR</sequence>
<name>A0A919K8M8_9ACTN</name>
<comment type="caution">
    <text evidence="1">The sequence shown here is derived from an EMBL/GenBank/DDBJ whole genome shotgun (WGS) entry which is preliminary data.</text>
</comment>
<keyword evidence="2" id="KW-1185">Reference proteome</keyword>
<dbReference type="Gene3D" id="1.20.1260.10">
    <property type="match status" value="1"/>
</dbReference>